<dbReference type="GeneTree" id="ENSGT00940000164511"/>
<evidence type="ECO:0000256" key="14">
    <source>
        <dbReference type="ARBA" id="ARBA00048878"/>
    </source>
</evidence>
<evidence type="ECO:0000256" key="5">
    <source>
        <dbReference type="ARBA" id="ARBA00022723"/>
    </source>
</evidence>
<keyword evidence="9" id="KW-0460">Magnesium</keyword>
<dbReference type="PROSITE" id="PS00108">
    <property type="entry name" value="PROTEIN_KINASE_ST"/>
    <property type="match status" value="1"/>
</dbReference>
<feature type="domain" description="Protein kinase" evidence="17">
    <location>
        <begin position="18"/>
        <end position="269"/>
    </location>
</feature>
<feature type="compositionally biased region" description="Low complexity" evidence="16">
    <location>
        <begin position="409"/>
        <end position="430"/>
    </location>
</feature>
<comment type="catalytic activity">
    <reaction evidence="12">
        <text>L-seryl-[tau protein] + ATP = O-phospho-L-seryl-[tau protein] + ADP + H(+)</text>
        <dbReference type="Rhea" id="RHEA:12801"/>
        <dbReference type="Rhea" id="RHEA-COMP:13701"/>
        <dbReference type="Rhea" id="RHEA-COMP:13702"/>
        <dbReference type="ChEBI" id="CHEBI:15378"/>
        <dbReference type="ChEBI" id="CHEBI:29999"/>
        <dbReference type="ChEBI" id="CHEBI:30616"/>
        <dbReference type="ChEBI" id="CHEBI:83421"/>
        <dbReference type="ChEBI" id="CHEBI:456216"/>
        <dbReference type="EC" id="2.7.11.26"/>
    </reaction>
</comment>
<dbReference type="Proteomes" id="UP000694557">
    <property type="component" value="Unassembled WGS sequence"/>
</dbReference>
<feature type="compositionally biased region" description="Polar residues" evidence="16">
    <location>
        <begin position="738"/>
        <end position="748"/>
    </location>
</feature>
<comment type="similarity">
    <text evidence="2">Belongs to the protein kinase superfamily. CAMK Ser/Thr protein kinase family. SNF1 subfamily.</text>
</comment>
<keyword evidence="3" id="KW-0723">Serine/threonine-protein kinase</keyword>
<comment type="catalytic activity">
    <reaction evidence="14">
        <text>L-threonyl-[tau protein] + ATP = O-phospho-L-threonyl-[tau protein] + ADP + H(+)</text>
        <dbReference type="Rhea" id="RHEA:53904"/>
        <dbReference type="Rhea" id="RHEA-COMP:13703"/>
        <dbReference type="Rhea" id="RHEA-COMP:13704"/>
        <dbReference type="ChEBI" id="CHEBI:15378"/>
        <dbReference type="ChEBI" id="CHEBI:30013"/>
        <dbReference type="ChEBI" id="CHEBI:30616"/>
        <dbReference type="ChEBI" id="CHEBI:61977"/>
        <dbReference type="ChEBI" id="CHEBI:456216"/>
        <dbReference type="EC" id="2.7.11.26"/>
    </reaction>
</comment>
<evidence type="ECO:0000256" key="12">
    <source>
        <dbReference type="ARBA" id="ARBA00048291"/>
    </source>
</evidence>
<dbReference type="InterPro" id="IPR000719">
    <property type="entry name" value="Prot_kinase_dom"/>
</dbReference>
<evidence type="ECO:0000256" key="16">
    <source>
        <dbReference type="SAM" id="MobiDB-lite"/>
    </source>
</evidence>
<dbReference type="GO" id="GO:0007399">
    <property type="term" value="P:nervous system development"/>
    <property type="evidence" value="ECO:0007669"/>
    <property type="project" value="UniProtKB-KW"/>
</dbReference>
<evidence type="ECO:0000313" key="18">
    <source>
        <dbReference type="Ensembl" id="ENSOKIP00005075834.1"/>
    </source>
</evidence>
<keyword evidence="7" id="KW-0418">Kinase</keyword>
<dbReference type="GO" id="GO:0050321">
    <property type="term" value="F:tau-protein kinase activity"/>
    <property type="evidence" value="ECO:0007669"/>
    <property type="project" value="UniProtKB-EC"/>
</dbReference>
<dbReference type="InterPro" id="IPR048622">
    <property type="entry name" value="BRSK1_2-like_UBA"/>
</dbReference>
<feature type="binding site" evidence="15">
    <location>
        <position position="47"/>
    </location>
    <ligand>
        <name>ATP</name>
        <dbReference type="ChEBI" id="CHEBI:30616"/>
    </ligand>
</feature>
<keyword evidence="5" id="KW-0479">Metal-binding</keyword>
<accession>A0A8C7IMA8</accession>
<evidence type="ECO:0000313" key="19">
    <source>
        <dbReference type="Proteomes" id="UP000694557"/>
    </source>
</evidence>
<dbReference type="PROSITE" id="PS50011">
    <property type="entry name" value="PROTEIN_KINASE_DOM"/>
    <property type="match status" value="1"/>
</dbReference>
<feature type="region of interest" description="Disordered" evidence="16">
    <location>
        <begin position="681"/>
        <end position="748"/>
    </location>
</feature>
<comment type="catalytic activity">
    <reaction evidence="13">
        <text>L-seryl-[protein] + ATP = O-phospho-L-seryl-[protein] + ADP + H(+)</text>
        <dbReference type="Rhea" id="RHEA:17989"/>
        <dbReference type="Rhea" id="RHEA-COMP:9863"/>
        <dbReference type="Rhea" id="RHEA-COMP:11604"/>
        <dbReference type="ChEBI" id="CHEBI:15378"/>
        <dbReference type="ChEBI" id="CHEBI:29999"/>
        <dbReference type="ChEBI" id="CHEBI:30616"/>
        <dbReference type="ChEBI" id="CHEBI:83421"/>
        <dbReference type="ChEBI" id="CHEBI:456216"/>
        <dbReference type="EC" id="2.7.11.1"/>
    </reaction>
</comment>
<keyword evidence="19" id="KW-1185">Reference proteome</keyword>
<keyword evidence="8 15" id="KW-0067">ATP-binding</keyword>
<evidence type="ECO:0000256" key="15">
    <source>
        <dbReference type="PROSITE-ProRule" id="PRU10141"/>
    </source>
</evidence>
<evidence type="ECO:0000256" key="3">
    <source>
        <dbReference type="ARBA" id="ARBA00022527"/>
    </source>
</evidence>
<evidence type="ECO:0000256" key="1">
    <source>
        <dbReference type="ARBA" id="ARBA00001946"/>
    </source>
</evidence>
<dbReference type="GO" id="GO:0046872">
    <property type="term" value="F:metal ion binding"/>
    <property type="evidence" value="ECO:0007669"/>
    <property type="project" value="UniProtKB-KW"/>
</dbReference>
<dbReference type="Ensembl" id="ENSOKIT00005080799.1">
    <property type="protein sequence ID" value="ENSOKIP00005075834.1"/>
    <property type="gene ID" value="ENSOKIG00005032481.1"/>
</dbReference>
<proteinExistence type="inferred from homology"/>
<dbReference type="GO" id="GO:0035556">
    <property type="term" value="P:intracellular signal transduction"/>
    <property type="evidence" value="ECO:0007669"/>
    <property type="project" value="TreeGrafter"/>
</dbReference>
<dbReference type="Pfam" id="PF21122">
    <property type="entry name" value="KA1_BRSK"/>
    <property type="match status" value="1"/>
</dbReference>
<name>A0A8C7IMA8_ONCKI</name>
<keyword evidence="6 15" id="KW-0547">Nucleotide-binding</keyword>
<keyword evidence="10" id="KW-0524">Neurogenesis</keyword>
<dbReference type="PROSITE" id="PS00107">
    <property type="entry name" value="PROTEIN_KINASE_ATP"/>
    <property type="match status" value="1"/>
</dbReference>
<evidence type="ECO:0000256" key="2">
    <source>
        <dbReference type="ARBA" id="ARBA00006234"/>
    </source>
</evidence>
<comment type="cofactor">
    <cofactor evidence="1">
        <name>Mg(2+)</name>
        <dbReference type="ChEBI" id="CHEBI:18420"/>
    </cofactor>
</comment>
<gene>
    <name evidence="18" type="primary">LOC109898257</name>
</gene>
<feature type="region of interest" description="Disordered" evidence="16">
    <location>
        <begin position="345"/>
        <end position="497"/>
    </location>
</feature>
<dbReference type="Gene3D" id="1.10.510.10">
    <property type="entry name" value="Transferase(Phosphotransferase) domain 1"/>
    <property type="match status" value="1"/>
</dbReference>
<reference evidence="18" key="2">
    <citation type="submission" date="2025-09" db="UniProtKB">
        <authorList>
            <consortium name="Ensembl"/>
        </authorList>
    </citation>
    <scope>IDENTIFICATION</scope>
</reference>
<keyword evidence="4" id="KW-0808">Transferase</keyword>
<dbReference type="PANTHER" id="PTHR24346:SF36">
    <property type="entry name" value="SERINE_THREONINE-PROTEIN KINASE BRSK1 ISOFORM X1-RELATED"/>
    <property type="match status" value="1"/>
</dbReference>
<dbReference type="CDD" id="cd14340">
    <property type="entry name" value="UBA_BRSK"/>
    <property type="match status" value="1"/>
</dbReference>
<protein>
    <submittedName>
        <fullName evidence="18">Serine/threonine-protein kinase BRSK2-like</fullName>
    </submittedName>
</protein>
<evidence type="ECO:0000256" key="11">
    <source>
        <dbReference type="ARBA" id="ARBA00047899"/>
    </source>
</evidence>
<dbReference type="SUPFAM" id="SSF56112">
    <property type="entry name" value="Protein kinase-like (PK-like)"/>
    <property type="match status" value="1"/>
</dbReference>
<dbReference type="InterPro" id="IPR017441">
    <property type="entry name" value="Protein_kinase_ATP_BS"/>
</dbReference>
<dbReference type="InterPro" id="IPR011009">
    <property type="entry name" value="Kinase-like_dom_sf"/>
</dbReference>
<comment type="catalytic activity">
    <reaction evidence="11">
        <text>L-threonyl-[protein] + ATP = O-phospho-L-threonyl-[protein] + ADP + H(+)</text>
        <dbReference type="Rhea" id="RHEA:46608"/>
        <dbReference type="Rhea" id="RHEA-COMP:11060"/>
        <dbReference type="Rhea" id="RHEA-COMP:11605"/>
        <dbReference type="ChEBI" id="CHEBI:15378"/>
        <dbReference type="ChEBI" id="CHEBI:30013"/>
        <dbReference type="ChEBI" id="CHEBI:30616"/>
        <dbReference type="ChEBI" id="CHEBI:61977"/>
        <dbReference type="ChEBI" id="CHEBI:456216"/>
        <dbReference type="EC" id="2.7.11.1"/>
    </reaction>
</comment>
<dbReference type="FunFam" id="1.10.510.10:FF:000064">
    <property type="entry name" value="BR serine/threonine-protein kinase 2"/>
    <property type="match status" value="1"/>
</dbReference>
<feature type="compositionally biased region" description="Basic and acidic residues" evidence="16">
    <location>
        <begin position="345"/>
        <end position="365"/>
    </location>
</feature>
<feature type="compositionally biased region" description="Low complexity" evidence="16">
    <location>
        <begin position="459"/>
        <end position="469"/>
    </location>
</feature>
<dbReference type="Pfam" id="PF21115">
    <property type="entry name" value="UBA_BRSK"/>
    <property type="match status" value="1"/>
</dbReference>
<sequence length="748" mass="82854">MTSKELSVGQSAQYVGPYRLEKTLGKGQTGLVKLGVHCITGQKVAIKIVNREKLSESVLMKVEREIAILKLIEHPHVLKLHDVYENNKYLYLVLEHVSGGELFDYLVKKGRLTPKEARKFFRQIISALDFCHSHSICHRDLKPENLLLDEKNNIRIADFGMASLQVGDSLLETSCGSPHYACPEVIRGEKYDGRRADVWSCGVILFALLVGALPFDHDNLRQLLEKVKSGVFHMPHFIPPDCQALLKGMIEVNPDKRLTLEAIQKHSWYLGGRNEPCPEQPPPRRVCVKRIVSLTELDPDVLDSMHSLGCFRDRGKLTQDLQCEEDNQEKMIYYLLLDRKERYPSCEDEDLPPRNDIDPPRKRVDSPMLTRHGRCRPERKSLEVLSVTEQGSPTPTRRALDTSAHSQRSRSVSGASTGLSSSPLSSPRVSHVTPQGSPLPTPLGTPVHHPQHPPPTPPSSSSSSSSSRAEGGGGGGSLSLTPPSSPGGSGGMAASSSAHWRTRLNSFKNNLLGSPRFHRRKLQGKRERRGVLAKKSWFGNFISLEKEEQIFVVIRDKPLSSIKADIVHAFLSIPSLSHSVVSQTSFRAEYKSSGGPSVFQKPVKFQVDIAFSEGERDREKERAEREGKRENGIYSVTFTLISGSGSQTCLCYSKTFLSVLATNQGTNPNFHLRRIVTSLYEKNGQLTSRPPSTPTRQNSRRSEGGGDRGERCERGDAGIGGSGSVLQRRSSGKDKTRLLSSNGTQSQP</sequence>
<dbReference type="PANTHER" id="PTHR24346">
    <property type="entry name" value="MAP/MICROTUBULE AFFINITY-REGULATING KINASE"/>
    <property type="match status" value="1"/>
</dbReference>
<dbReference type="FunFam" id="3.30.200.20:FF:000003">
    <property type="entry name" value="Non-specific serine/threonine protein kinase"/>
    <property type="match status" value="1"/>
</dbReference>
<feature type="compositionally biased region" description="Basic and acidic residues" evidence="16">
    <location>
        <begin position="700"/>
        <end position="716"/>
    </location>
</feature>
<organism evidence="18 19">
    <name type="scientific">Oncorhynchus kisutch</name>
    <name type="common">Coho salmon</name>
    <name type="synonym">Salmo kisutch</name>
    <dbReference type="NCBI Taxonomy" id="8019"/>
    <lineage>
        <taxon>Eukaryota</taxon>
        <taxon>Metazoa</taxon>
        <taxon>Chordata</taxon>
        <taxon>Craniata</taxon>
        <taxon>Vertebrata</taxon>
        <taxon>Euteleostomi</taxon>
        <taxon>Actinopterygii</taxon>
        <taxon>Neopterygii</taxon>
        <taxon>Teleostei</taxon>
        <taxon>Protacanthopterygii</taxon>
        <taxon>Salmoniformes</taxon>
        <taxon>Salmonidae</taxon>
        <taxon>Salmoninae</taxon>
        <taxon>Oncorhynchus</taxon>
    </lineage>
</organism>
<evidence type="ECO:0000256" key="10">
    <source>
        <dbReference type="ARBA" id="ARBA00022902"/>
    </source>
</evidence>
<dbReference type="AlphaFoldDB" id="A0A8C7IMA8"/>
<reference evidence="18" key="1">
    <citation type="submission" date="2025-08" db="UniProtKB">
        <authorList>
            <consortium name="Ensembl"/>
        </authorList>
    </citation>
    <scope>IDENTIFICATION</scope>
</reference>
<evidence type="ECO:0000256" key="8">
    <source>
        <dbReference type="ARBA" id="ARBA00022840"/>
    </source>
</evidence>
<evidence type="ECO:0000256" key="6">
    <source>
        <dbReference type="ARBA" id="ARBA00022741"/>
    </source>
</evidence>
<evidence type="ECO:0000256" key="9">
    <source>
        <dbReference type="ARBA" id="ARBA00022842"/>
    </source>
</evidence>
<dbReference type="InterPro" id="IPR008271">
    <property type="entry name" value="Ser/Thr_kinase_AS"/>
</dbReference>
<evidence type="ECO:0000259" key="17">
    <source>
        <dbReference type="PROSITE" id="PS50011"/>
    </source>
</evidence>
<dbReference type="GO" id="GO:0005737">
    <property type="term" value="C:cytoplasm"/>
    <property type="evidence" value="ECO:0007669"/>
    <property type="project" value="TreeGrafter"/>
</dbReference>
<evidence type="ECO:0000256" key="4">
    <source>
        <dbReference type="ARBA" id="ARBA00022679"/>
    </source>
</evidence>
<dbReference type="CDD" id="cd14081">
    <property type="entry name" value="STKc_BRSK1_2"/>
    <property type="match status" value="1"/>
</dbReference>
<feature type="compositionally biased region" description="Polar residues" evidence="16">
    <location>
        <begin position="684"/>
        <end position="697"/>
    </location>
</feature>
<dbReference type="GO" id="GO:0005524">
    <property type="term" value="F:ATP binding"/>
    <property type="evidence" value="ECO:0007669"/>
    <property type="project" value="UniProtKB-UniRule"/>
</dbReference>
<dbReference type="SMART" id="SM00220">
    <property type="entry name" value="S_TKc"/>
    <property type="match status" value="1"/>
</dbReference>
<dbReference type="Pfam" id="PF00069">
    <property type="entry name" value="Pkinase"/>
    <property type="match status" value="1"/>
</dbReference>
<evidence type="ECO:0000256" key="7">
    <source>
        <dbReference type="ARBA" id="ARBA00022777"/>
    </source>
</evidence>
<evidence type="ECO:0000256" key="13">
    <source>
        <dbReference type="ARBA" id="ARBA00048679"/>
    </source>
</evidence>